<dbReference type="PANTHER" id="PTHR11060:SF0">
    <property type="entry name" value="PROTEIN MEMO1"/>
    <property type="match status" value="1"/>
</dbReference>
<sequence length="530" mass="58779">MCLKRKRSESELSVFPSTQLLNNDRFNFDAMSAMNTARRGFFAPRLSTPSHLPSRTLKRFRDNRPSESEVYQHTLDVLYSAQPHRQSRHGGQQRSLHSFWNVPGPTTSTNSLASSPSSSATTPPSPALAPSSTPTNCEDCGTWLGGGDDDDVTMDIDGYGLGLEGHTCVACGKAVCFSCSISNLGDHRRCLLRMGTREASHAGSWYKHDAEELSSQLDSFLGRVPATLDGSDLPIPGARVIIAPHAGYSYSGPCAAWAYKALDLRSAKRVFILGPSHTYYLRGCALTTFDRYETPFGDLVVDKATISELRQTGRFSDMPPRRDVDEHSLEMHIPYLWKRLEQTFGDDSSSYPPIVPILVGDGSEEEEKSFGQVLSRYLKDPGTAWIVSSDFCHWGSRFSYRPEFHEGVVRNLDAPRSKRDLLQAPLDWNKVAGNPESPEIHEVIKALDQMAMDAVESGVHSGFYKVVQDTQNTVCGRHPIGVVMAALEELKKEESGEEKGKFKFVQYQRSNLVKKSWDSSVSYASAYAVI</sequence>
<dbReference type="InterPro" id="IPR002737">
    <property type="entry name" value="MEMO1_fam"/>
</dbReference>
<feature type="compositionally biased region" description="Low complexity" evidence="2">
    <location>
        <begin position="105"/>
        <end position="136"/>
    </location>
</feature>
<reference evidence="3" key="1">
    <citation type="journal article" date="2023" name="Mol. Phylogenet. Evol.">
        <title>Genome-scale phylogeny and comparative genomics of the fungal order Sordariales.</title>
        <authorList>
            <person name="Hensen N."/>
            <person name="Bonometti L."/>
            <person name="Westerberg I."/>
            <person name="Brannstrom I.O."/>
            <person name="Guillou S."/>
            <person name="Cros-Aarteil S."/>
            <person name="Calhoun S."/>
            <person name="Haridas S."/>
            <person name="Kuo A."/>
            <person name="Mondo S."/>
            <person name="Pangilinan J."/>
            <person name="Riley R."/>
            <person name="LaButti K."/>
            <person name="Andreopoulos B."/>
            <person name="Lipzen A."/>
            <person name="Chen C."/>
            <person name="Yan M."/>
            <person name="Daum C."/>
            <person name="Ng V."/>
            <person name="Clum A."/>
            <person name="Steindorff A."/>
            <person name="Ohm R.A."/>
            <person name="Martin F."/>
            <person name="Silar P."/>
            <person name="Natvig D.O."/>
            <person name="Lalanne C."/>
            <person name="Gautier V."/>
            <person name="Ament-Velasquez S.L."/>
            <person name="Kruys A."/>
            <person name="Hutchinson M.I."/>
            <person name="Powell A.J."/>
            <person name="Barry K."/>
            <person name="Miller A.N."/>
            <person name="Grigoriev I.V."/>
            <person name="Debuchy R."/>
            <person name="Gladieux P."/>
            <person name="Hiltunen Thoren M."/>
            <person name="Johannesson H."/>
        </authorList>
    </citation>
    <scope>NUCLEOTIDE SEQUENCE</scope>
    <source>
        <strain evidence="3">CBS 532.94</strain>
    </source>
</reference>
<comment type="caution">
    <text evidence="3">The sequence shown here is derived from an EMBL/GenBank/DDBJ whole genome shotgun (WGS) entry which is preliminary data.</text>
</comment>
<dbReference type="AlphaFoldDB" id="A0AAN7C6R8"/>
<dbReference type="EMBL" id="MU860191">
    <property type="protein sequence ID" value="KAK4236466.1"/>
    <property type="molecule type" value="Genomic_DNA"/>
</dbReference>
<organism evidence="3 4">
    <name type="scientific">Achaetomium macrosporum</name>
    <dbReference type="NCBI Taxonomy" id="79813"/>
    <lineage>
        <taxon>Eukaryota</taxon>
        <taxon>Fungi</taxon>
        <taxon>Dikarya</taxon>
        <taxon>Ascomycota</taxon>
        <taxon>Pezizomycotina</taxon>
        <taxon>Sordariomycetes</taxon>
        <taxon>Sordariomycetidae</taxon>
        <taxon>Sordariales</taxon>
        <taxon>Chaetomiaceae</taxon>
        <taxon>Achaetomium</taxon>
    </lineage>
</organism>
<evidence type="ECO:0000313" key="4">
    <source>
        <dbReference type="Proteomes" id="UP001303760"/>
    </source>
</evidence>
<dbReference type="Proteomes" id="UP001303760">
    <property type="component" value="Unassembled WGS sequence"/>
</dbReference>
<protein>
    <submittedName>
        <fullName evidence="3">Protein MEMO1</fullName>
    </submittedName>
</protein>
<gene>
    <name evidence="3" type="ORF">C8A03DRAFT_45552</name>
</gene>
<dbReference type="Gene3D" id="3.40.830.10">
    <property type="entry name" value="LigB-like"/>
    <property type="match status" value="1"/>
</dbReference>
<evidence type="ECO:0000256" key="2">
    <source>
        <dbReference type="SAM" id="MobiDB-lite"/>
    </source>
</evidence>
<evidence type="ECO:0000256" key="1">
    <source>
        <dbReference type="ARBA" id="ARBA00006315"/>
    </source>
</evidence>
<dbReference type="PANTHER" id="PTHR11060">
    <property type="entry name" value="PROTEIN MEMO1"/>
    <property type="match status" value="1"/>
</dbReference>
<proteinExistence type="inferred from homology"/>
<dbReference type="HAMAP" id="MF_00055">
    <property type="entry name" value="MEMO1"/>
    <property type="match status" value="1"/>
</dbReference>
<dbReference type="Pfam" id="PF01875">
    <property type="entry name" value="Memo"/>
    <property type="match status" value="1"/>
</dbReference>
<name>A0AAN7C6R8_9PEZI</name>
<evidence type="ECO:0000313" key="3">
    <source>
        <dbReference type="EMBL" id="KAK4236466.1"/>
    </source>
</evidence>
<accession>A0AAN7C6R8</accession>
<comment type="similarity">
    <text evidence="1">Belongs to the MEMO1 family.</text>
</comment>
<keyword evidence="4" id="KW-1185">Reference proteome</keyword>
<feature type="compositionally biased region" description="Polar residues" evidence="2">
    <location>
        <begin position="89"/>
        <end position="98"/>
    </location>
</feature>
<dbReference type="NCBIfam" id="TIGR04336">
    <property type="entry name" value="AmmeMemoSam_B"/>
    <property type="match status" value="1"/>
</dbReference>
<feature type="region of interest" description="Disordered" evidence="2">
    <location>
        <begin position="83"/>
        <end position="142"/>
    </location>
</feature>
<dbReference type="CDD" id="cd07361">
    <property type="entry name" value="MEMO_like"/>
    <property type="match status" value="1"/>
</dbReference>
<reference evidence="3" key="2">
    <citation type="submission" date="2023-05" db="EMBL/GenBank/DDBJ databases">
        <authorList>
            <consortium name="Lawrence Berkeley National Laboratory"/>
            <person name="Steindorff A."/>
            <person name="Hensen N."/>
            <person name="Bonometti L."/>
            <person name="Westerberg I."/>
            <person name="Brannstrom I.O."/>
            <person name="Guillou S."/>
            <person name="Cros-Aarteil S."/>
            <person name="Calhoun S."/>
            <person name="Haridas S."/>
            <person name="Kuo A."/>
            <person name="Mondo S."/>
            <person name="Pangilinan J."/>
            <person name="Riley R."/>
            <person name="Labutti K."/>
            <person name="Andreopoulos B."/>
            <person name="Lipzen A."/>
            <person name="Chen C."/>
            <person name="Yanf M."/>
            <person name="Daum C."/>
            <person name="Ng V."/>
            <person name="Clum A."/>
            <person name="Ohm R."/>
            <person name="Martin F."/>
            <person name="Silar P."/>
            <person name="Natvig D."/>
            <person name="Lalanne C."/>
            <person name="Gautier V."/>
            <person name="Ament-Velasquez S.L."/>
            <person name="Kruys A."/>
            <person name="Hutchinson M.I."/>
            <person name="Powell A.J."/>
            <person name="Barry K."/>
            <person name="Miller A.N."/>
            <person name="Grigoriev I.V."/>
            <person name="Debuchy R."/>
            <person name="Gladieux P."/>
            <person name="Thoren M.H."/>
            <person name="Johannesson H."/>
        </authorList>
    </citation>
    <scope>NUCLEOTIDE SEQUENCE</scope>
    <source>
        <strain evidence="3">CBS 532.94</strain>
    </source>
</reference>